<organism evidence="1 2">
    <name type="scientific">Roseovarius mucosus DSM 17069</name>
    <dbReference type="NCBI Taxonomy" id="1288298"/>
    <lineage>
        <taxon>Bacteria</taxon>
        <taxon>Pseudomonadati</taxon>
        <taxon>Pseudomonadota</taxon>
        <taxon>Alphaproteobacteria</taxon>
        <taxon>Rhodobacterales</taxon>
        <taxon>Roseobacteraceae</taxon>
        <taxon>Roseovarius</taxon>
    </lineage>
</organism>
<name>A0A0A0HQH8_9RHOB</name>
<protein>
    <submittedName>
        <fullName evidence="1">Uncharacterized protein</fullName>
    </submittedName>
</protein>
<sequence>MRKSLETVYEYNGSRASLTDGCVVNSGLIDARSGGLLALIETPDKTLSQATNGLCRFSLRNGSVRHQPIDYIGAGHVSAVSRRGRGLCTRAVTAFAVNGQIYLIAARGLPPLSGMSITFEVAATVSHRLTSIPPLLVKGTPMENQSGPTPIKTSAVGPMLLALARNRRVAAVNAHPRLAYVARLRDHMGLQHEIAFATSTEFESIEQNTHENGLCSKIEVLDMNVRAIKPRPLVLSPCQRIKAYHAMAIAAE</sequence>
<dbReference type="Proteomes" id="UP000030021">
    <property type="component" value="Unassembled WGS sequence"/>
</dbReference>
<accession>A0A0A0HQH8</accession>
<evidence type="ECO:0000313" key="2">
    <source>
        <dbReference type="Proteomes" id="UP000030021"/>
    </source>
</evidence>
<proteinExistence type="predicted"/>
<dbReference type="RefSeq" id="WP_037272793.1">
    <property type="nucleotide sequence ID" value="NZ_KN293979.1"/>
</dbReference>
<evidence type="ECO:0000313" key="1">
    <source>
        <dbReference type="EMBL" id="KGM88308.1"/>
    </source>
</evidence>
<dbReference type="PATRIC" id="fig|1288298.3.peg.2022"/>
<gene>
    <name evidence="1" type="ORF">rosmuc_02006</name>
</gene>
<reference evidence="1 2" key="1">
    <citation type="submission" date="2013-01" db="EMBL/GenBank/DDBJ databases">
        <authorList>
            <person name="Fiebig A."/>
            <person name="Goeker M."/>
            <person name="Klenk H.-P.P."/>
        </authorList>
    </citation>
    <scope>NUCLEOTIDE SEQUENCE [LARGE SCALE GENOMIC DNA]</scope>
    <source>
        <strain evidence="1 2">DSM 17069</strain>
    </source>
</reference>
<dbReference type="EMBL" id="AONH01000010">
    <property type="protein sequence ID" value="KGM88308.1"/>
    <property type="molecule type" value="Genomic_DNA"/>
</dbReference>
<dbReference type="HOGENOM" id="CLU_1102162_0_0_5"/>
<dbReference type="AlphaFoldDB" id="A0A0A0HQH8"/>
<dbReference type="OrthoDB" id="7727094at2"/>
<dbReference type="eggNOG" id="ENOG50306CE">
    <property type="taxonomic scope" value="Bacteria"/>
</dbReference>
<comment type="caution">
    <text evidence="1">The sequence shown here is derived from an EMBL/GenBank/DDBJ whole genome shotgun (WGS) entry which is preliminary data.</text>
</comment>